<keyword evidence="7" id="KW-1133">Transmembrane helix</keyword>
<dbReference type="PROSITE" id="PS50112">
    <property type="entry name" value="PAS"/>
    <property type="match status" value="1"/>
</dbReference>
<feature type="transmembrane region" description="Helical" evidence="7">
    <location>
        <begin position="161"/>
        <end position="180"/>
    </location>
</feature>
<dbReference type="EC" id="2.7.13.3" evidence="2"/>
<feature type="transmembrane region" description="Helical" evidence="7">
    <location>
        <begin position="54"/>
        <end position="72"/>
    </location>
</feature>
<feature type="transmembrane region" description="Helical" evidence="7">
    <location>
        <begin position="105"/>
        <end position="122"/>
    </location>
</feature>
<protein>
    <recommendedName>
        <fullName evidence="2">histidine kinase</fullName>
        <ecNumber evidence="2">2.7.13.3</ecNumber>
    </recommendedName>
</protein>
<keyword evidence="3" id="KW-0597">Phosphoprotein</keyword>
<dbReference type="InterPro" id="IPR029016">
    <property type="entry name" value="GAF-like_dom_sf"/>
</dbReference>
<accession>A0ABU1V954</accession>
<dbReference type="SUPFAM" id="SSF47384">
    <property type="entry name" value="Homodimeric domain of signal transducing histidine kinase"/>
    <property type="match status" value="1"/>
</dbReference>
<dbReference type="PANTHER" id="PTHR42878:SF15">
    <property type="entry name" value="BACTERIOPHYTOCHROME"/>
    <property type="match status" value="1"/>
</dbReference>
<dbReference type="PROSITE" id="PS50109">
    <property type="entry name" value="HIS_KIN"/>
    <property type="match status" value="1"/>
</dbReference>
<keyword evidence="4" id="KW-0808">Transferase</keyword>
<dbReference type="Gene3D" id="3.30.565.10">
    <property type="entry name" value="Histidine kinase-like ATPase, C-terminal domain"/>
    <property type="match status" value="1"/>
</dbReference>
<evidence type="ECO:0000256" key="2">
    <source>
        <dbReference type="ARBA" id="ARBA00012438"/>
    </source>
</evidence>
<evidence type="ECO:0000256" key="6">
    <source>
        <dbReference type="ARBA" id="ARBA00023136"/>
    </source>
</evidence>
<evidence type="ECO:0000256" key="3">
    <source>
        <dbReference type="ARBA" id="ARBA00022553"/>
    </source>
</evidence>
<feature type="transmembrane region" description="Helical" evidence="7">
    <location>
        <begin position="28"/>
        <end position="48"/>
    </location>
</feature>
<dbReference type="SUPFAM" id="SSF55785">
    <property type="entry name" value="PYP-like sensor domain (PAS domain)"/>
    <property type="match status" value="2"/>
</dbReference>
<dbReference type="Gene3D" id="1.10.287.130">
    <property type="match status" value="1"/>
</dbReference>
<organism evidence="10 11">
    <name type="scientific">Hydrogenophaga laconesensis</name>
    <dbReference type="NCBI Taxonomy" id="1805971"/>
    <lineage>
        <taxon>Bacteria</taxon>
        <taxon>Pseudomonadati</taxon>
        <taxon>Pseudomonadota</taxon>
        <taxon>Betaproteobacteria</taxon>
        <taxon>Burkholderiales</taxon>
        <taxon>Comamonadaceae</taxon>
        <taxon>Hydrogenophaga</taxon>
    </lineage>
</organism>
<dbReference type="Pfam" id="PF02518">
    <property type="entry name" value="HATPase_c"/>
    <property type="match status" value="1"/>
</dbReference>
<dbReference type="InterPro" id="IPR003661">
    <property type="entry name" value="HisK_dim/P_dom"/>
</dbReference>
<feature type="transmembrane region" description="Helical" evidence="7">
    <location>
        <begin position="129"/>
        <end position="149"/>
    </location>
</feature>
<dbReference type="InterPro" id="IPR004358">
    <property type="entry name" value="Sig_transdc_His_kin-like_C"/>
</dbReference>
<reference evidence="10 11" key="1">
    <citation type="submission" date="2023-07" db="EMBL/GenBank/DDBJ databases">
        <title>Sorghum-associated microbial communities from plants grown in Nebraska, USA.</title>
        <authorList>
            <person name="Schachtman D."/>
        </authorList>
    </citation>
    <scope>NUCLEOTIDE SEQUENCE [LARGE SCALE GENOMIC DNA]</scope>
    <source>
        <strain evidence="10 11">BE240</strain>
    </source>
</reference>
<evidence type="ECO:0000259" key="9">
    <source>
        <dbReference type="PROSITE" id="PS50112"/>
    </source>
</evidence>
<dbReference type="PANTHER" id="PTHR42878">
    <property type="entry name" value="TWO-COMPONENT HISTIDINE KINASE"/>
    <property type="match status" value="1"/>
</dbReference>
<dbReference type="Gene3D" id="3.30.450.40">
    <property type="match status" value="1"/>
</dbReference>
<dbReference type="SMART" id="SM00091">
    <property type="entry name" value="PAS"/>
    <property type="match status" value="2"/>
</dbReference>
<dbReference type="RefSeq" id="WP_204732247.1">
    <property type="nucleotide sequence ID" value="NZ_JAVDWE010000003.1"/>
</dbReference>
<feature type="transmembrane region" description="Helical" evidence="7">
    <location>
        <begin position="79"/>
        <end position="99"/>
    </location>
</feature>
<evidence type="ECO:0000256" key="5">
    <source>
        <dbReference type="ARBA" id="ARBA00022777"/>
    </source>
</evidence>
<keyword evidence="7" id="KW-0812">Transmembrane</keyword>
<dbReference type="InterPro" id="IPR005467">
    <property type="entry name" value="His_kinase_dom"/>
</dbReference>
<dbReference type="SMART" id="SM00388">
    <property type="entry name" value="HisKA"/>
    <property type="match status" value="1"/>
</dbReference>
<keyword evidence="6 7" id="KW-0472">Membrane</keyword>
<keyword evidence="5" id="KW-0418">Kinase</keyword>
<gene>
    <name evidence="10" type="ORF">J2X09_001622</name>
</gene>
<dbReference type="InterPro" id="IPR003018">
    <property type="entry name" value="GAF"/>
</dbReference>
<dbReference type="SUPFAM" id="SSF55874">
    <property type="entry name" value="ATPase domain of HSP90 chaperone/DNA topoisomerase II/histidine kinase"/>
    <property type="match status" value="1"/>
</dbReference>
<evidence type="ECO:0000256" key="4">
    <source>
        <dbReference type="ARBA" id="ARBA00022679"/>
    </source>
</evidence>
<evidence type="ECO:0000256" key="1">
    <source>
        <dbReference type="ARBA" id="ARBA00000085"/>
    </source>
</evidence>
<dbReference type="Gene3D" id="3.30.450.20">
    <property type="entry name" value="PAS domain"/>
    <property type="match status" value="2"/>
</dbReference>
<dbReference type="InterPro" id="IPR036097">
    <property type="entry name" value="HisK_dim/P_sf"/>
</dbReference>
<keyword evidence="11" id="KW-1185">Reference proteome</keyword>
<dbReference type="InterPro" id="IPR000014">
    <property type="entry name" value="PAS"/>
</dbReference>
<evidence type="ECO:0000313" key="10">
    <source>
        <dbReference type="EMBL" id="MDR7093890.1"/>
    </source>
</evidence>
<dbReference type="InterPro" id="IPR036890">
    <property type="entry name" value="HATPase_C_sf"/>
</dbReference>
<name>A0ABU1V954_9BURK</name>
<dbReference type="CDD" id="cd00082">
    <property type="entry name" value="HisKA"/>
    <property type="match status" value="1"/>
</dbReference>
<feature type="domain" description="Histidine kinase" evidence="8">
    <location>
        <begin position="638"/>
        <end position="854"/>
    </location>
</feature>
<dbReference type="InterPro" id="IPR003594">
    <property type="entry name" value="HATPase_dom"/>
</dbReference>
<dbReference type="Pfam" id="PF13426">
    <property type="entry name" value="PAS_9"/>
    <property type="match status" value="2"/>
</dbReference>
<dbReference type="InterPro" id="IPR050351">
    <property type="entry name" value="BphY/WalK/GraS-like"/>
</dbReference>
<evidence type="ECO:0000256" key="7">
    <source>
        <dbReference type="SAM" id="Phobius"/>
    </source>
</evidence>
<comment type="catalytic activity">
    <reaction evidence="1">
        <text>ATP + protein L-histidine = ADP + protein N-phospho-L-histidine.</text>
        <dbReference type="EC" id="2.7.13.3"/>
    </reaction>
</comment>
<dbReference type="SMART" id="SM00387">
    <property type="entry name" value="HATPase_c"/>
    <property type="match status" value="1"/>
</dbReference>
<dbReference type="SUPFAM" id="SSF55781">
    <property type="entry name" value="GAF domain-like"/>
    <property type="match status" value="1"/>
</dbReference>
<sequence>MPSPSDRPFESHPLAPASTDRRKRVLELLALLTGVAALVVLVIDMIFADPGQREAWIAACLVMVSVVAYGMVRWNRVEYVAHLVVLGTLSTAVMSVITYGSVRTAVGFLFVAAVAGAGTFLGRTALISTVVASVTALGVLTFAEVNGWLSATPYFEVGLRVWITHSATVIVVGVMVYHSGRQLREAFERQREELELRKKTEQERDRSLDRFARIFHTSPSPMIAQSARSGMVLDVNPAFERCYGYTRSQVLGRQDTFLWADARKREEYLSALLANRRAEQYPARGLRADGTTFDGLVSSEMGNDREDKLIITSISDVSAQNEVMERLRRSEERFAKAFHFSPLNMTISRLSDGEFIEVNRAEDRAQGLRPEEVKGKTSVQIGAWLTPQDREAFVAQLLRDGHVDGYETRMRHKDGSLVDARVWAELLDLDGEPCILACTVNITEEKQREALLLNVARGVAAETGEAFFSALTRHLCEAIGSDMVVVGECRDDGRVRSLAIRQNGQARPNFTFAIEGTPCARSLQQQDMLICTSGLAEQFPQATSLIESGCQAYLGKALRDADGTPIGVLFALWRKPVELRPDTQALIAIFAGRANSELVRLRRDREIQRLNETLEQRVRERTADLQLLNAELDSFAYSVSHDLKSPLRAIDGFTRLLEEEVGSRLSSDERQLLDRVLVSTQRMGSLIDDLLALARVSQGVLERQSVDLSAVVQGILAQEQIRQPGRSIDIRVTPGLTAHCDPRLARIVLENLLANALKYSRTKERSVIEWGHLPPVGSEPTMFFVKDNGVGFDMAYADKLFKPFQRLHMPSEFEGTGIGLATVRRIIERHGGQITGEGRPGSGARFCFSFGEPPAV</sequence>
<dbReference type="NCBIfam" id="TIGR00229">
    <property type="entry name" value="sensory_box"/>
    <property type="match status" value="2"/>
</dbReference>
<feature type="domain" description="PAS" evidence="9">
    <location>
        <begin position="207"/>
        <end position="254"/>
    </location>
</feature>
<evidence type="ECO:0000313" key="11">
    <source>
        <dbReference type="Proteomes" id="UP001265550"/>
    </source>
</evidence>
<dbReference type="InterPro" id="IPR035965">
    <property type="entry name" value="PAS-like_dom_sf"/>
</dbReference>
<evidence type="ECO:0000259" key="8">
    <source>
        <dbReference type="PROSITE" id="PS50109"/>
    </source>
</evidence>
<dbReference type="EMBL" id="JAVDWE010000003">
    <property type="protein sequence ID" value="MDR7093890.1"/>
    <property type="molecule type" value="Genomic_DNA"/>
</dbReference>
<dbReference type="PRINTS" id="PR00344">
    <property type="entry name" value="BCTRLSENSOR"/>
</dbReference>
<dbReference type="CDD" id="cd00130">
    <property type="entry name" value="PAS"/>
    <property type="match status" value="2"/>
</dbReference>
<dbReference type="Proteomes" id="UP001265550">
    <property type="component" value="Unassembled WGS sequence"/>
</dbReference>
<comment type="caution">
    <text evidence="10">The sequence shown here is derived from an EMBL/GenBank/DDBJ whole genome shotgun (WGS) entry which is preliminary data.</text>
</comment>
<dbReference type="Pfam" id="PF01590">
    <property type="entry name" value="GAF"/>
    <property type="match status" value="1"/>
</dbReference>
<proteinExistence type="predicted"/>
<dbReference type="Pfam" id="PF00512">
    <property type="entry name" value="HisKA"/>
    <property type="match status" value="1"/>
</dbReference>